<feature type="region of interest" description="Disordered" evidence="1">
    <location>
        <begin position="318"/>
        <end position="389"/>
    </location>
</feature>
<feature type="compositionally biased region" description="Polar residues" evidence="1">
    <location>
        <begin position="118"/>
        <end position="128"/>
    </location>
</feature>
<evidence type="ECO:0000313" key="2">
    <source>
        <dbReference type="EMBL" id="KAL0339962.1"/>
    </source>
</evidence>
<feature type="compositionally biased region" description="Polar residues" evidence="1">
    <location>
        <begin position="176"/>
        <end position="197"/>
    </location>
</feature>
<proteinExistence type="predicted"/>
<feature type="region of interest" description="Disordered" evidence="1">
    <location>
        <begin position="289"/>
        <end position="308"/>
    </location>
</feature>
<protein>
    <submittedName>
        <fullName evidence="2">Uncharacterized protein</fullName>
    </submittedName>
</protein>
<evidence type="ECO:0000256" key="1">
    <source>
        <dbReference type="SAM" id="MobiDB-lite"/>
    </source>
</evidence>
<accession>A0AAW2N7N0</accession>
<name>A0AAW2N7N0_SESRA</name>
<feature type="compositionally biased region" description="Polar residues" evidence="1">
    <location>
        <begin position="205"/>
        <end position="214"/>
    </location>
</feature>
<dbReference type="EMBL" id="JACGWJ010000020">
    <property type="protein sequence ID" value="KAL0339962.1"/>
    <property type="molecule type" value="Genomic_DNA"/>
</dbReference>
<feature type="compositionally biased region" description="Basic and acidic residues" evidence="1">
    <location>
        <begin position="331"/>
        <end position="347"/>
    </location>
</feature>
<reference evidence="2" key="1">
    <citation type="submission" date="2020-06" db="EMBL/GenBank/DDBJ databases">
        <authorList>
            <person name="Li T."/>
            <person name="Hu X."/>
            <person name="Zhang T."/>
            <person name="Song X."/>
            <person name="Zhang H."/>
            <person name="Dai N."/>
            <person name="Sheng W."/>
            <person name="Hou X."/>
            <person name="Wei L."/>
        </authorList>
    </citation>
    <scope>NUCLEOTIDE SEQUENCE</scope>
    <source>
        <strain evidence="2">G02</strain>
        <tissue evidence="2">Leaf</tissue>
    </source>
</reference>
<organism evidence="2">
    <name type="scientific">Sesamum radiatum</name>
    <name type="common">Black benniseed</name>
    <dbReference type="NCBI Taxonomy" id="300843"/>
    <lineage>
        <taxon>Eukaryota</taxon>
        <taxon>Viridiplantae</taxon>
        <taxon>Streptophyta</taxon>
        <taxon>Embryophyta</taxon>
        <taxon>Tracheophyta</taxon>
        <taxon>Spermatophyta</taxon>
        <taxon>Magnoliopsida</taxon>
        <taxon>eudicotyledons</taxon>
        <taxon>Gunneridae</taxon>
        <taxon>Pentapetalae</taxon>
        <taxon>asterids</taxon>
        <taxon>lamiids</taxon>
        <taxon>Lamiales</taxon>
        <taxon>Pedaliaceae</taxon>
        <taxon>Sesamum</taxon>
    </lineage>
</organism>
<feature type="region of interest" description="Disordered" evidence="1">
    <location>
        <begin position="40"/>
        <end position="261"/>
    </location>
</feature>
<dbReference type="AlphaFoldDB" id="A0AAW2N7N0"/>
<gene>
    <name evidence="2" type="ORF">Sradi_4513000</name>
</gene>
<comment type="caution">
    <text evidence="2">The sequence shown here is derived from an EMBL/GenBank/DDBJ whole genome shotgun (WGS) entry which is preliminary data.</text>
</comment>
<feature type="compositionally biased region" description="Basic and acidic residues" evidence="1">
    <location>
        <begin position="366"/>
        <end position="389"/>
    </location>
</feature>
<feature type="compositionally biased region" description="Basic and acidic residues" evidence="1">
    <location>
        <begin position="40"/>
        <end position="74"/>
    </location>
</feature>
<reference evidence="2" key="2">
    <citation type="journal article" date="2024" name="Plant">
        <title>Genomic evolution and insights into agronomic trait innovations of Sesamum species.</title>
        <authorList>
            <person name="Miao H."/>
            <person name="Wang L."/>
            <person name="Qu L."/>
            <person name="Liu H."/>
            <person name="Sun Y."/>
            <person name="Le M."/>
            <person name="Wang Q."/>
            <person name="Wei S."/>
            <person name="Zheng Y."/>
            <person name="Lin W."/>
            <person name="Duan Y."/>
            <person name="Cao H."/>
            <person name="Xiong S."/>
            <person name="Wang X."/>
            <person name="Wei L."/>
            <person name="Li C."/>
            <person name="Ma Q."/>
            <person name="Ju M."/>
            <person name="Zhao R."/>
            <person name="Li G."/>
            <person name="Mu C."/>
            <person name="Tian Q."/>
            <person name="Mei H."/>
            <person name="Zhang T."/>
            <person name="Gao T."/>
            <person name="Zhang H."/>
        </authorList>
    </citation>
    <scope>NUCLEOTIDE SEQUENCE</scope>
    <source>
        <strain evidence="2">G02</strain>
    </source>
</reference>
<feature type="compositionally biased region" description="Polar residues" evidence="1">
    <location>
        <begin position="89"/>
        <end position="98"/>
    </location>
</feature>
<sequence length="406" mass="45943">MAWYDRQTYGRAKPGRDALNFVSYSATHSSASTEVVEFKVASDHHSPTRDELYKDRRVDHKPRSVLAQDHRPERGYVQAKGSSHDNVYRDNSPSNSPKVGNRGVYVQTKGSPRDNIYKDNSPSNSPKVNNHVVRGQTKGSPWDNVYKDHSPSNSPKVSNHVVRGQTKGSPWDNVYKDNSPSNSPKVSNQVVRGQTKGSPWDNVYRGNSPSNSPKVGNHVVHDHTKGSPWDNVYRDNSPPSRDNYHTTHHYGKYPNDYVSSDDEDDDDVICKDGVCYKITGARQNHIKGKDYHKEKNEGNGYAPPSYTTMQPRKHAYYETSNGNNPPHIRTRTHEPRWGPEFQTENKRNSPVSVRAHEPYFNASPRKNNEGHRESMDRGSPRGGEHYTGKIDCKEAAKKYKGVFVST</sequence>